<dbReference type="Proteomes" id="UP001244443">
    <property type="component" value="Chromosome"/>
</dbReference>
<dbReference type="HAMAP" id="MF_00014">
    <property type="entry name" value="Ribosome_mat_RimM"/>
    <property type="match status" value="1"/>
</dbReference>
<evidence type="ECO:0000313" key="10">
    <source>
        <dbReference type="Proteomes" id="UP001244443"/>
    </source>
</evidence>
<evidence type="ECO:0000256" key="3">
    <source>
        <dbReference type="ARBA" id="ARBA00022552"/>
    </source>
</evidence>
<dbReference type="SUPFAM" id="SSF50346">
    <property type="entry name" value="PRC-barrel domain"/>
    <property type="match status" value="1"/>
</dbReference>
<dbReference type="GO" id="GO:0005840">
    <property type="term" value="C:ribosome"/>
    <property type="evidence" value="ECO:0007669"/>
    <property type="project" value="InterPro"/>
</dbReference>
<dbReference type="KEGG" id="marp:QYS47_09040"/>
<comment type="subunit">
    <text evidence="5">Binds ribosomal protein uS19.</text>
</comment>
<dbReference type="PANTHER" id="PTHR33692">
    <property type="entry name" value="RIBOSOME MATURATION FACTOR RIMM"/>
    <property type="match status" value="1"/>
</dbReference>
<feature type="domain" description="RimM N-terminal" evidence="6">
    <location>
        <begin position="9"/>
        <end position="87"/>
    </location>
</feature>
<comment type="domain">
    <text evidence="5">The PRC barrel domain binds ribosomal protein uS19.</text>
</comment>
<dbReference type="InterPro" id="IPR002676">
    <property type="entry name" value="RimM_N"/>
</dbReference>
<dbReference type="RefSeq" id="WP_308357692.1">
    <property type="nucleotide sequence ID" value="NZ_CP129968.2"/>
</dbReference>
<feature type="domain" description="Ribosome maturation factor RimM PRC barrel" evidence="7">
    <location>
        <begin position="102"/>
        <end position="168"/>
    </location>
</feature>
<evidence type="ECO:0000256" key="1">
    <source>
        <dbReference type="ARBA" id="ARBA00022490"/>
    </source>
</evidence>
<gene>
    <name evidence="5 8" type="primary">rimM</name>
    <name evidence="8" type="ORF">QYS47_09040</name>
    <name evidence="9" type="ORF">QYS48_09575</name>
</gene>
<evidence type="ECO:0000313" key="9">
    <source>
        <dbReference type="EMBL" id="WKK87047.2"/>
    </source>
</evidence>
<keyword evidence="1 5" id="KW-0963">Cytoplasm</keyword>
<keyword evidence="3 5" id="KW-0698">rRNA processing</keyword>
<dbReference type="GO" id="GO:0042274">
    <property type="term" value="P:ribosomal small subunit biogenesis"/>
    <property type="evidence" value="ECO:0007669"/>
    <property type="project" value="UniProtKB-UniRule"/>
</dbReference>
<dbReference type="InterPro" id="IPR036976">
    <property type="entry name" value="RimM_N_sf"/>
</dbReference>
<keyword evidence="10" id="KW-1185">Reference proteome</keyword>
<dbReference type="Pfam" id="PF01782">
    <property type="entry name" value="RimM"/>
    <property type="match status" value="1"/>
</dbReference>
<dbReference type="GO" id="GO:0005737">
    <property type="term" value="C:cytoplasm"/>
    <property type="evidence" value="ECO:0007669"/>
    <property type="project" value="UniProtKB-SubCell"/>
</dbReference>
<dbReference type="Pfam" id="PF24986">
    <property type="entry name" value="PRC_RimM"/>
    <property type="match status" value="1"/>
</dbReference>
<dbReference type="InterPro" id="IPR056792">
    <property type="entry name" value="PRC_RimM"/>
</dbReference>
<dbReference type="Proteomes" id="UP001232019">
    <property type="component" value="Chromosome"/>
</dbReference>
<dbReference type="EMBL" id="CP129968">
    <property type="protein sequence ID" value="WKK82232.2"/>
    <property type="molecule type" value="Genomic_DNA"/>
</dbReference>
<accession>A0AA49JBB3</accession>
<comment type="function">
    <text evidence="5">An accessory protein needed during the final step in the assembly of 30S ribosomal subunit, possibly for assembly of the head region. Essential for efficient processing of 16S rRNA. May be needed both before and after RbfA during the maturation of 16S rRNA. It has affinity for free ribosomal 30S subunits but not for 70S ribosomes.</text>
</comment>
<dbReference type="PANTHER" id="PTHR33692:SF1">
    <property type="entry name" value="RIBOSOME MATURATION FACTOR RIMM"/>
    <property type="match status" value="1"/>
</dbReference>
<dbReference type="InterPro" id="IPR011961">
    <property type="entry name" value="RimM"/>
</dbReference>
<accession>A0AA49J9P6</accession>
<organism evidence="8">
    <name type="scientific">Marivirga arenosa</name>
    <dbReference type="NCBI Taxonomy" id="3059076"/>
    <lineage>
        <taxon>Bacteria</taxon>
        <taxon>Pseudomonadati</taxon>
        <taxon>Bacteroidota</taxon>
        <taxon>Cytophagia</taxon>
        <taxon>Cytophagales</taxon>
        <taxon>Marivirgaceae</taxon>
        <taxon>Marivirga</taxon>
    </lineage>
</organism>
<evidence type="ECO:0000256" key="4">
    <source>
        <dbReference type="ARBA" id="ARBA00023186"/>
    </source>
</evidence>
<comment type="subcellular location">
    <subcellularLocation>
        <location evidence="5">Cytoplasm</location>
    </subcellularLocation>
</comment>
<dbReference type="GO" id="GO:0043022">
    <property type="term" value="F:ribosome binding"/>
    <property type="evidence" value="ECO:0007669"/>
    <property type="project" value="InterPro"/>
</dbReference>
<keyword evidence="2 5" id="KW-0690">Ribosome biogenesis</keyword>
<dbReference type="InterPro" id="IPR009000">
    <property type="entry name" value="Transl_B-barrel_sf"/>
</dbReference>
<keyword evidence="4 5" id="KW-0143">Chaperone</keyword>
<dbReference type="Gene3D" id="2.30.30.240">
    <property type="entry name" value="PRC-barrel domain"/>
    <property type="match status" value="1"/>
</dbReference>
<evidence type="ECO:0000256" key="5">
    <source>
        <dbReference type="HAMAP-Rule" id="MF_00014"/>
    </source>
</evidence>
<evidence type="ECO:0000256" key="2">
    <source>
        <dbReference type="ARBA" id="ARBA00022517"/>
    </source>
</evidence>
<evidence type="ECO:0000259" key="6">
    <source>
        <dbReference type="Pfam" id="PF01782"/>
    </source>
</evidence>
<dbReference type="Gene3D" id="2.40.30.60">
    <property type="entry name" value="RimM"/>
    <property type="match status" value="1"/>
</dbReference>
<name>A0AA49J9P6_9BACT</name>
<dbReference type="NCBIfam" id="TIGR02273">
    <property type="entry name" value="16S_RimM"/>
    <property type="match status" value="1"/>
</dbReference>
<dbReference type="SUPFAM" id="SSF50447">
    <property type="entry name" value="Translation proteins"/>
    <property type="match status" value="1"/>
</dbReference>
<evidence type="ECO:0000259" key="7">
    <source>
        <dbReference type="Pfam" id="PF24986"/>
    </source>
</evidence>
<dbReference type="AlphaFoldDB" id="A0AA49J9P6"/>
<comment type="similarity">
    <text evidence="5">Belongs to the RimM family.</text>
</comment>
<sequence length="178" mass="20352">MKLDQCFQLGMVLKPHGLKGELYISLDTDYPEDYAEMESVFLSQNGKLVPFFIERIQLKNKEALVKFDDIDSKESALNLRGSTLHLPLTQLPELTGNQFYFHEIDGFKVFDVQKGELGIVKEVFEAGHQDLIGMEYQGKEVLIPINDDVILNVNREESSIEVNLPEGLLELYLEENED</sequence>
<dbReference type="EMBL" id="CP129970">
    <property type="protein sequence ID" value="WKK87047.2"/>
    <property type="molecule type" value="Genomic_DNA"/>
</dbReference>
<dbReference type="InterPro" id="IPR011033">
    <property type="entry name" value="PRC_barrel-like_sf"/>
</dbReference>
<evidence type="ECO:0000313" key="8">
    <source>
        <dbReference type="EMBL" id="WKK82232.2"/>
    </source>
</evidence>
<dbReference type="GO" id="GO:0006364">
    <property type="term" value="P:rRNA processing"/>
    <property type="evidence" value="ECO:0007669"/>
    <property type="project" value="UniProtKB-UniRule"/>
</dbReference>
<protein>
    <recommendedName>
        <fullName evidence="5">Ribosome maturation factor RimM</fullName>
    </recommendedName>
</protein>
<reference evidence="8 10" key="1">
    <citation type="submission" date="2023-08" db="EMBL/GenBank/DDBJ databases">
        <title>Comparative genomics and taxonomic characterization of three novel marine species of genus Marivirga.</title>
        <authorList>
            <person name="Muhammad N."/>
            <person name="Kim S.-G."/>
        </authorList>
    </citation>
    <scope>NUCLEOTIDE SEQUENCE</scope>
    <source>
        <strain evidence="9 10">ABR2-2</strain>
        <strain evidence="8">BKB1-2</strain>
    </source>
</reference>
<proteinExistence type="inferred from homology"/>